<feature type="transmembrane region" description="Helical" evidence="1">
    <location>
        <begin position="54"/>
        <end position="80"/>
    </location>
</feature>
<sequence>MGDNNKRTYGSYVQSIGRVEREPDFMEETSAEIAEPVRRYDEREEREGANGSGWGWTALALSILSLFIMPILLGAAGIIVGFMARRRGATTLGMWAIGIGVVSIIIKLFVIPFYY</sequence>
<feature type="transmembrane region" description="Helical" evidence="1">
    <location>
        <begin position="92"/>
        <end position="114"/>
    </location>
</feature>
<name>A0A840DPJ5_9BACL</name>
<evidence type="ECO:0000313" key="2">
    <source>
        <dbReference type="EMBL" id="MBB4073555.1"/>
    </source>
</evidence>
<keyword evidence="1" id="KW-0472">Membrane</keyword>
<evidence type="ECO:0000313" key="3">
    <source>
        <dbReference type="Proteomes" id="UP000559598"/>
    </source>
</evidence>
<comment type="caution">
    <text evidence="2">The sequence shown here is derived from an EMBL/GenBank/DDBJ whole genome shotgun (WGS) entry which is preliminary data.</text>
</comment>
<reference evidence="2 3" key="1">
    <citation type="submission" date="2020-08" db="EMBL/GenBank/DDBJ databases">
        <title>Genomic Encyclopedia of Type Strains, Phase IV (KMG-IV): sequencing the most valuable type-strain genomes for metagenomic binning, comparative biology and taxonomic classification.</title>
        <authorList>
            <person name="Goeker M."/>
        </authorList>
    </citation>
    <scope>NUCLEOTIDE SEQUENCE [LARGE SCALE GENOMIC DNA]</scope>
    <source>
        <strain evidence="2 3">DSM 17075</strain>
    </source>
</reference>
<dbReference type="AlphaFoldDB" id="A0A840DPJ5"/>
<dbReference type="RefSeq" id="WP_183183907.1">
    <property type="nucleotide sequence ID" value="NZ_BMNP01000005.1"/>
</dbReference>
<keyword evidence="1" id="KW-0812">Transmembrane</keyword>
<dbReference type="PANTHER" id="PTHR40040:SF1">
    <property type="entry name" value="MEMBRANE PROTEIN"/>
    <property type="match status" value="1"/>
</dbReference>
<evidence type="ECO:0000256" key="1">
    <source>
        <dbReference type="SAM" id="Phobius"/>
    </source>
</evidence>
<dbReference type="InterPro" id="IPR055338">
    <property type="entry name" value="YqfX-like"/>
</dbReference>
<keyword evidence="1" id="KW-1133">Transmembrane helix</keyword>
<keyword evidence="3" id="KW-1185">Reference proteome</keyword>
<dbReference type="EMBL" id="JACIDE010000007">
    <property type="protein sequence ID" value="MBB4073555.1"/>
    <property type="molecule type" value="Genomic_DNA"/>
</dbReference>
<dbReference type="PANTHER" id="PTHR40040">
    <property type="entry name" value="SMALL HYDROPHOBIC PROTEIN-RELATED"/>
    <property type="match status" value="1"/>
</dbReference>
<dbReference type="Proteomes" id="UP000559598">
    <property type="component" value="Unassembled WGS sequence"/>
</dbReference>
<organism evidence="2 3">
    <name type="scientific">Anoxybacteroides voinovskiense</name>
    <dbReference type="NCBI Taxonomy" id="230470"/>
    <lineage>
        <taxon>Bacteria</taxon>
        <taxon>Bacillati</taxon>
        <taxon>Bacillota</taxon>
        <taxon>Bacilli</taxon>
        <taxon>Bacillales</taxon>
        <taxon>Anoxybacillaceae</taxon>
        <taxon>Anoxybacteroides</taxon>
    </lineage>
</organism>
<protein>
    <recommendedName>
        <fullName evidence="4">DUF4190 domain-containing protein</fullName>
    </recommendedName>
</protein>
<accession>A0A840DPJ5</accession>
<proteinExistence type="predicted"/>
<gene>
    <name evidence="2" type="ORF">GGR02_001317</name>
</gene>
<evidence type="ECO:0008006" key="4">
    <source>
        <dbReference type="Google" id="ProtNLM"/>
    </source>
</evidence>